<evidence type="ECO:0000313" key="2">
    <source>
        <dbReference type="EMBL" id="MCY9596367.1"/>
    </source>
</evidence>
<evidence type="ECO:0000313" key="4">
    <source>
        <dbReference type="Proteomes" id="UP000288943"/>
    </source>
</evidence>
<evidence type="ECO:0000313" key="3">
    <source>
        <dbReference type="EMBL" id="QAV19390.1"/>
    </source>
</evidence>
<dbReference type="EMBL" id="JAMDMJ010000013">
    <property type="protein sequence ID" value="MCY9596367.1"/>
    <property type="molecule type" value="Genomic_DNA"/>
</dbReference>
<dbReference type="SUPFAM" id="SSF55136">
    <property type="entry name" value="Probable bacterial effector-binding domain"/>
    <property type="match status" value="1"/>
</dbReference>
<sequence>MEQRNEAGLITKESFRAVGLKWAGTFAEANAGEIRVVHDEMRNRLKEIKHILNPELLLGLSYQINEGGFTLYAVVEVAKVEDIPEGMTSVTLPTLTYAKCEHKKGQKIDSSYNNMYAWIESQGYKLHKGDVTHFEEYPMHQDPYSKEPEFVIMIPVEIG</sequence>
<keyword evidence="5" id="KW-1185">Reference proteome</keyword>
<evidence type="ECO:0000259" key="1">
    <source>
        <dbReference type="SMART" id="SM00871"/>
    </source>
</evidence>
<dbReference type="InterPro" id="IPR010499">
    <property type="entry name" value="AraC_E-bd"/>
</dbReference>
<dbReference type="Gene3D" id="3.20.80.10">
    <property type="entry name" value="Regulatory factor, effector binding domain"/>
    <property type="match status" value="1"/>
</dbReference>
<evidence type="ECO:0000313" key="5">
    <source>
        <dbReference type="Proteomes" id="UP001527202"/>
    </source>
</evidence>
<dbReference type="Pfam" id="PF06445">
    <property type="entry name" value="GyrI-like"/>
    <property type="match status" value="1"/>
</dbReference>
<name>A0A410WYI0_9BACL</name>
<dbReference type="RefSeq" id="WP_042226481.1">
    <property type="nucleotide sequence ID" value="NZ_CP026520.1"/>
</dbReference>
<organism evidence="3 4">
    <name type="scientific">Paenibacillus chitinolyticus</name>
    <dbReference type="NCBI Taxonomy" id="79263"/>
    <lineage>
        <taxon>Bacteria</taxon>
        <taxon>Bacillati</taxon>
        <taxon>Bacillota</taxon>
        <taxon>Bacilli</taxon>
        <taxon>Bacillales</taxon>
        <taxon>Paenibacillaceae</taxon>
        <taxon>Paenibacillus</taxon>
    </lineage>
</organism>
<dbReference type="OrthoDB" id="2364201at2"/>
<dbReference type="Proteomes" id="UP000288943">
    <property type="component" value="Chromosome"/>
</dbReference>
<accession>A0A410WYI0</accession>
<protein>
    <submittedName>
        <fullName evidence="3">AraC family transcriptional regulator</fullName>
    </submittedName>
    <submittedName>
        <fullName evidence="2">GyrI-like domain-containing protein</fullName>
    </submittedName>
</protein>
<dbReference type="InterPro" id="IPR029442">
    <property type="entry name" value="GyrI-like"/>
</dbReference>
<dbReference type="AlphaFoldDB" id="A0A410WYI0"/>
<reference evidence="2 5" key="2">
    <citation type="submission" date="2022-05" db="EMBL/GenBank/DDBJ databases">
        <title>Genome Sequencing of Bee-Associated Microbes.</title>
        <authorList>
            <person name="Dunlap C."/>
        </authorList>
    </citation>
    <scope>NUCLEOTIDE SEQUENCE [LARGE SCALE GENOMIC DNA]</scope>
    <source>
        <strain evidence="2 5">NRRL B-23120</strain>
    </source>
</reference>
<reference evidence="3 4" key="1">
    <citation type="submission" date="2018-01" db="EMBL/GenBank/DDBJ databases">
        <title>The whole genome sequencing and assembly of Paenibacillus chitinolyticus KCCM 41400 strain.</title>
        <authorList>
            <person name="Kim J.-Y."/>
            <person name="Park M.-K."/>
            <person name="Lee Y.-J."/>
            <person name="Yi H."/>
            <person name="Bahn Y.-S."/>
            <person name="Kim J.F."/>
            <person name="Lee D.-W."/>
        </authorList>
    </citation>
    <scope>NUCLEOTIDE SEQUENCE [LARGE SCALE GENOMIC DNA]</scope>
    <source>
        <strain evidence="3 4">KCCM 41400</strain>
    </source>
</reference>
<dbReference type="KEGG" id="pchi:PC41400_17640"/>
<feature type="domain" description="AraC effector-binding" evidence="1">
    <location>
        <begin position="5"/>
        <end position="157"/>
    </location>
</feature>
<gene>
    <name evidence="2" type="ORF">M5X16_11350</name>
    <name evidence="3" type="ORF">PC41400_17640</name>
</gene>
<dbReference type="Proteomes" id="UP001527202">
    <property type="component" value="Unassembled WGS sequence"/>
</dbReference>
<dbReference type="GeneID" id="95376619"/>
<dbReference type="SMART" id="SM00871">
    <property type="entry name" value="AraC_E_bind"/>
    <property type="match status" value="1"/>
</dbReference>
<dbReference type="EMBL" id="CP026520">
    <property type="protein sequence ID" value="QAV19390.1"/>
    <property type="molecule type" value="Genomic_DNA"/>
</dbReference>
<proteinExistence type="predicted"/>
<dbReference type="InterPro" id="IPR011256">
    <property type="entry name" value="Reg_factor_effector_dom_sf"/>
</dbReference>